<organism evidence="2 3">
    <name type="scientific">Tsukamurella soli</name>
    <dbReference type="NCBI Taxonomy" id="644556"/>
    <lineage>
        <taxon>Bacteria</taxon>
        <taxon>Bacillati</taxon>
        <taxon>Actinomycetota</taxon>
        <taxon>Actinomycetes</taxon>
        <taxon>Mycobacteriales</taxon>
        <taxon>Tsukamurellaceae</taxon>
        <taxon>Tsukamurella</taxon>
    </lineage>
</organism>
<dbReference type="SUPFAM" id="SSF51604">
    <property type="entry name" value="Enolase C-terminal domain-like"/>
    <property type="match status" value="1"/>
</dbReference>
<feature type="domain" description="Mandelate racemase/muconate lactonizing enzyme C-terminal" evidence="1">
    <location>
        <begin position="147"/>
        <end position="277"/>
    </location>
</feature>
<accession>A0ABP8JV35</accession>
<dbReference type="SFLD" id="SFLDS00001">
    <property type="entry name" value="Enolase"/>
    <property type="match status" value="1"/>
</dbReference>
<dbReference type="PANTHER" id="PTHR48080:SF6">
    <property type="entry name" value="STARVATION-SENSING PROTEIN RSPA"/>
    <property type="match status" value="1"/>
</dbReference>
<dbReference type="InterPro" id="IPR013341">
    <property type="entry name" value="Mandelate_racemase_N_dom"/>
</dbReference>
<reference evidence="3" key="1">
    <citation type="journal article" date="2019" name="Int. J. Syst. Evol. Microbiol.">
        <title>The Global Catalogue of Microorganisms (GCM) 10K type strain sequencing project: providing services to taxonomists for standard genome sequencing and annotation.</title>
        <authorList>
            <consortium name="The Broad Institute Genomics Platform"/>
            <consortium name="The Broad Institute Genome Sequencing Center for Infectious Disease"/>
            <person name="Wu L."/>
            <person name="Ma J."/>
        </authorList>
    </citation>
    <scope>NUCLEOTIDE SEQUENCE [LARGE SCALE GENOMIC DNA]</scope>
    <source>
        <strain evidence="3">JCM 17688</strain>
    </source>
</reference>
<dbReference type="InterPro" id="IPR036849">
    <property type="entry name" value="Enolase-like_C_sf"/>
</dbReference>
<dbReference type="InterPro" id="IPR013342">
    <property type="entry name" value="Mandelate_racemase_C"/>
</dbReference>
<dbReference type="InterPro" id="IPR029017">
    <property type="entry name" value="Enolase-like_N"/>
</dbReference>
<dbReference type="Pfam" id="PF02746">
    <property type="entry name" value="MR_MLE_N"/>
    <property type="match status" value="1"/>
</dbReference>
<proteinExistence type="predicted"/>
<dbReference type="NCBIfam" id="NF043051">
    <property type="entry name" value="ManoateDhtManD"/>
    <property type="match status" value="1"/>
</dbReference>
<dbReference type="Proteomes" id="UP001500635">
    <property type="component" value="Unassembled WGS sequence"/>
</dbReference>
<name>A0ABP8JV35_9ACTN</name>
<dbReference type="Pfam" id="PF13378">
    <property type="entry name" value="MR_MLE_C"/>
    <property type="match status" value="1"/>
</dbReference>
<sequence>MPCRAQTDRSTEKNVNAMSNTIVSADVIVTSPSRNYVTVKVTTADGLVGWGDATLNGRELSVASYLRDHLAPALVGRDADRIEDVWQLFYRGVYWRRGPVTMAAIGAVDTALWDIKGKALGVPVYQLLGGAVREQILTYTHATGWDLPALCESVDHVLARGFRAVRVQSGVPGLNRVYGVTRGAQAYEPAGRGSGPAEETWDTGAYLRHAPQMLRAIREHVGPDIDLLHDVHHRLTPTEAVQLGKAVEPVNLFWLEDVTPAENQQLLRQVRAQTSVPLAIGEVFNTVWDCQQLITERLIDYIRTAVVHAGGISHIRKILNLAEVFQVKGAPHGPSDVSPISLSASLHVGLSTTNFAIQEYMGYDPLVSEVFRSSFTFRDGYLHPGDEPGLGVTVDEEAAARFPYEQAYLPIARRRDGTMTDW</sequence>
<dbReference type="Gene3D" id="3.30.390.10">
    <property type="entry name" value="Enolase-like, N-terminal domain"/>
    <property type="match status" value="1"/>
</dbReference>
<evidence type="ECO:0000313" key="2">
    <source>
        <dbReference type="EMBL" id="GAA4396483.1"/>
    </source>
</evidence>
<protein>
    <submittedName>
        <fullName evidence="2">D-galactonate dehydratase family protein</fullName>
    </submittedName>
</protein>
<keyword evidence="3" id="KW-1185">Reference proteome</keyword>
<evidence type="ECO:0000313" key="3">
    <source>
        <dbReference type="Proteomes" id="UP001500635"/>
    </source>
</evidence>
<evidence type="ECO:0000259" key="1">
    <source>
        <dbReference type="SMART" id="SM00922"/>
    </source>
</evidence>
<gene>
    <name evidence="2" type="ORF">GCM10023147_30900</name>
</gene>
<dbReference type="InterPro" id="IPR034593">
    <property type="entry name" value="DgoD-like"/>
</dbReference>
<dbReference type="PANTHER" id="PTHR48080">
    <property type="entry name" value="D-GALACTONATE DEHYDRATASE-RELATED"/>
    <property type="match status" value="1"/>
</dbReference>
<comment type="caution">
    <text evidence="2">The sequence shown here is derived from an EMBL/GenBank/DDBJ whole genome shotgun (WGS) entry which is preliminary data.</text>
</comment>
<dbReference type="EMBL" id="BAABFR010000049">
    <property type="protein sequence ID" value="GAA4396483.1"/>
    <property type="molecule type" value="Genomic_DNA"/>
</dbReference>
<dbReference type="Gene3D" id="3.20.20.120">
    <property type="entry name" value="Enolase-like C-terminal domain"/>
    <property type="match status" value="1"/>
</dbReference>
<dbReference type="SFLD" id="SFLDG00033">
    <property type="entry name" value="mannonate_dehydratase"/>
    <property type="match status" value="1"/>
</dbReference>
<dbReference type="SMART" id="SM00922">
    <property type="entry name" value="MR_MLE"/>
    <property type="match status" value="1"/>
</dbReference>
<dbReference type="InterPro" id="IPR034589">
    <property type="entry name" value="D-mannonate_dehydratase-like"/>
</dbReference>
<dbReference type="PROSITE" id="PS00908">
    <property type="entry name" value="MR_MLE_1"/>
    <property type="match status" value="1"/>
</dbReference>
<dbReference type="NCBIfam" id="NF011654">
    <property type="entry name" value="PRK15072.1"/>
    <property type="match status" value="1"/>
</dbReference>
<dbReference type="InterPro" id="IPR018110">
    <property type="entry name" value="Mandel_Rmase/mucon_lact_enz_CS"/>
</dbReference>
<dbReference type="SUPFAM" id="SSF54826">
    <property type="entry name" value="Enolase N-terminal domain-like"/>
    <property type="match status" value="1"/>
</dbReference>
<dbReference type="InterPro" id="IPR029065">
    <property type="entry name" value="Enolase_C-like"/>
</dbReference>